<evidence type="ECO:0000256" key="6">
    <source>
        <dbReference type="SAM" id="Phobius"/>
    </source>
</evidence>
<dbReference type="EMBL" id="JRPR02000001">
    <property type="protein sequence ID" value="TLD97509.1"/>
    <property type="molecule type" value="Genomic_DNA"/>
</dbReference>
<evidence type="ECO:0000256" key="4">
    <source>
        <dbReference type="ARBA" id="ARBA00023136"/>
    </source>
</evidence>
<keyword evidence="4 6" id="KW-0472">Membrane</keyword>
<feature type="transmembrane region" description="Helical" evidence="6">
    <location>
        <begin position="17"/>
        <end position="35"/>
    </location>
</feature>
<proteinExistence type="predicted"/>
<sequence>MQANIGLNAQTHSHLRLWLLVSLIIHLLILALLFVRFQGLQFKKGTSSNPQMKVAGFQILGGGEVQESDNAQTQVAAPLRNLTQPTPPKPQTPSAKSSPPTFDLSSLSLYNNTGKAKQNQKPKSRLKALAKFPGIDNIARRDIEELYGAEFGDYGLAEQEFLVNNLRDIGRITQRYLRYPPSAARLGQEGVSAVEFYLHPNGDISGLKIIISSQYMLLDRNSERTIEIAYKDYPRPVSKTKIRIFVTYGLYYYGY</sequence>
<dbReference type="AlphaFoldDB" id="A0A4U8TC54"/>
<dbReference type="STRING" id="1677920.LS71_00005"/>
<feature type="region of interest" description="Disordered" evidence="5">
    <location>
        <begin position="79"/>
        <end position="101"/>
    </location>
</feature>
<dbReference type="Proteomes" id="UP000029733">
    <property type="component" value="Unassembled WGS sequence"/>
</dbReference>
<dbReference type="Gene3D" id="3.30.1150.10">
    <property type="match status" value="1"/>
</dbReference>
<evidence type="ECO:0000256" key="3">
    <source>
        <dbReference type="ARBA" id="ARBA00022989"/>
    </source>
</evidence>
<keyword evidence="3 6" id="KW-1133">Transmembrane helix</keyword>
<feature type="domain" description="TonB C-terminal" evidence="7">
    <location>
        <begin position="164"/>
        <end position="255"/>
    </location>
</feature>
<comment type="subcellular location">
    <subcellularLocation>
        <location evidence="1">Membrane</location>
        <topology evidence="1">Single-pass membrane protein</topology>
    </subcellularLocation>
</comment>
<organism evidence="8 9">
    <name type="scientific">Helicobacter jaachi</name>
    <dbReference type="NCBI Taxonomy" id="1677920"/>
    <lineage>
        <taxon>Bacteria</taxon>
        <taxon>Pseudomonadati</taxon>
        <taxon>Campylobacterota</taxon>
        <taxon>Epsilonproteobacteria</taxon>
        <taxon>Campylobacterales</taxon>
        <taxon>Helicobacteraceae</taxon>
        <taxon>Helicobacter</taxon>
    </lineage>
</organism>
<evidence type="ECO:0000313" key="9">
    <source>
        <dbReference type="Proteomes" id="UP000029733"/>
    </source>
</evidence>
<dbReference type="GO" id="GO:0055085">
    <property type="term" value="P:transmembrane transport"/>
    <property type="evidence" value="ECO:0007669"/>
    <property type="project" value="InterPro"/>
</dbReference>
<accession>A0A4U8TC54</accession>
<protein>
    <submittedName>
        <fullName evidence="8">Energy transducer TonB</fullName>
    </submittedName>
</protein>
<evidence type="ECO:0000256" key="5">
    <source>
        <dbReference type="SAM" id="MobiDB-lite"/>
    </source>
</evidence>
<dbReference type="InterPro" id="IPR037682">
    <property type="entry name" value="TonB_C"/>
</dbReference>
<dbReference type="SUPFAM" id="SSF74653">
    <property type="entry name" value="TolA/TonB C-terminal domain"/>
    <property type="match status" value="1"/>
</dbReference>
<dbReference type="Pfam" id="PF03544">
    <property type="entry name" value="TonB_C"/>
    <property type="match status" value="1"/>
</dbReference>
<evidence type="ECO:0000259" key="7">
    <source>
        <dbReference type="PROSITE" id="PS52015"/>
    </source>
</evidence>
<evidence type="ECO:0000256" key="2">
    <source>
        <dbReference type="ARBA" id="ARBA00022692"/>
    </source>
</evidence>
<name>A0A4U8TC54_9HELI</name>
<dbReference type="PROSITE" id="PS52015">
    <property type="entry name" value="TONB_CTD"/>
    <property type="match status" value="1"/>
</dbReference>
<reference evidence="8 9" key="1">
    <citation type="journal article" date="2014" name="Genome Announc.">
        <title>Draft genome sequences of eight enterohepatic helicobacter species isolated from both laboratory and wild rodents.</title>
        <authorList>
            <person name="Sheh A."/>
            <person name="Shen Z."/>
            <person name="Fox J.G."/>
        </authorList>
    </citation>
    <scope>NUCLEOTIDE SEQUENCE [LARGE SCALE GENOMIC DNA]</scope>
    <source>
        <strain evidence="8 9">MIT 09-6949</strain>
    </source>
</reference>
<evidence type="ECO:0000313" key="8">
    <source>
        <dbReference type="EMBL" id="TLD97509.1"/>
    </source>
</evidence>
<dbReference type="NCBIfam" id="TIGR01352">
    <property type="entry name" value="tonB_Cterm"/>
    <property type="match status" value="1"/>
</dbReference>
<dbReference type="OrthoDB" id="5349195at2"/>
<dbReference type="InterPro" id="IPR006260">
    <property type="entry name" value="TonB/TolA_C"/>
</dbReference>
<keyword evidence="2 6" id="KW-0812">Transmembrane</keyword>
<comment type="caution">
    <text evidence="8">The sequence shown here is derived from an EMBL/GenBank/DDBJ whole genome shotgun (WGS) entry which is preliminary data.</text>
</comment>
<gene>
    <name evidence="8" type="ORF">LS71_001825</name>
</gene>
<dbReference type="GO" id="GO:0016020">
    <property type="term" value="C:membrane"/>
    <property type="evidence" value="ECO:0007669"/>
    <property type="project" value="UniProtKB-SubCell"/>
</dbReference>
<keyword evidence="9" id="KW-1185">Reference proteome</keyword>
<dbReference type="RefSeq" id="WP_138109793.1">
    <property type="nucleotide sequence ID" value="NZ_JRPR02000001.1"/>
</dbReference>
<evidence type="ECO:0000256" key="1">
    <source>
        <dbReference type="ARBA" id="ARBA00004167"/>
    </source>
</evidence>
<feature type="compositionally biased region" description="Low complexity" evidence="5">
    <location>
        <begin position="92"/>
        <end position="101"/>
    </location>
</feature>